<sequence>MTTSILSEVDKKLIAKYGNNAFMYVEYPHKKYWNNNLSYSKLVEFFKKGLLENINEKYLFYVHIPHCHTQCLYCTCHVEITKDYNQVKRYLDYLFKEIDLLT</sequence>
<organism evidence="1">
    <name type="scientific">marine metagenome</name>
    <dbReference type="NCBI Taxonomy" id="408172"/>
    <lineage>
        <taxon>unclassified sequences</taxon>
        <taxon>metagenomes</taxon>
        <taxon>ecological metagenomes</taxon>
    </lineage>
</organism>
<proteinExistence type="predicted"/>
<name>A0A382SP29_9ZZZZ</name>
<gene>
    <name evidence="1" type="ORF">METZ01_LOCUS364538</name>
</gene>
<feature type="non-terminal residue" evidence="1">
    <location>
        <position position="102"/>
    </location>
</feature>
<dbReference type="EMBL" id="UINC01130552">
    <property type="protein sequence ID" value="SVD11684.1"/>
    <property type="molecule type" value="Genomic_DNA"/>
</dbReference>
<reference evidence="1" key="1">
    <citation type="submission" date="2018-05" db="EMBL/GenBank/DDBJ databases">
        <authorList>
            <person name="Lanie J.A."/>
            <person name="Ng W.-L."/>
            <person name="Kazmierczak K.M."/>
            <person name="Andrzejewski T.M."/>
            <person name="Davidsen T.M."/>
            <person name="Wayne K.J."/>
            <person name="Tettelin H."/>
            <person name="Glass J.I."/>
            <person name="Rusch D."/>
            <person name="Podicherti R."/>
            <person name="Tsui H.-C.T."/>
            <person name="Winkler M.E."/>
        </authorList>
    </citation>
    <scope>NUCLEOTIDE SEQUENCE</scope>
</reference>
<dbReference type="SUPFAM" id="SSF102114">
    <property type="entry name" value="Radical SAM enzymes"/>
    <property type="match status" value="1"/>
</dbReference>
<evidence type="ECO:0000313" key="1">
    <source>
        <dbReference type="EMBL" id="SVD11684.1"/>
    </source>
</evidence>
<evidence type="ECO:0008006" key="2">
    <source>
        <dbReference type="Google" id="ProtNLM"/>
    </source>
</evidence>
<accession>A0A382SP29</accession>
<dbReference type="InterPro" id="IPR058240">
    <property type="entry name" value="rSAM_sf"/>
</dbReference>
<dbReference type="AlphaFoldDB" id="A0A382SP29"/>
<protein>
    <recommendedName>
        <fullName evidence="2">Coproporphyrinogen III oxidase</fullName>
    </recommendedName>
</protein>